<dbReference type="InterPro" id="IPR000872">
    <property type="entry name" value="Tafazzin"/>
</dbReference>
<feature type="domain" description="Phospholipid/glycerol acyltransferase" evidence="14">
    <location>
        <begin position="88"/>
        <end position="269"/>
    </location>
</feature>
<dbReference type="CDD" id="cd07989">
    <property type="entry name" value="LPLAT_AGPAT-like"/>
    <property type="match status" value="1"/>
</dbReference>
<organism evidence="15 16">
    <name type="scientific">Zymoseptoria brevis</name>
    <dbReference type="NCBI Taxonomy" id="1047168"/>
    <lineage>
        <taxon>Eukaryota</taxon>
        <taxon>Fungi</taxon>
        <taxon>Dikarya</taxon>
        <taxon>Ascomycota</taxon>
        <taxon>Pezizomycotina</taxon>
        <taxon>Dothideomycetes</taxon>
        <taxon>Dothideomycetidae</taxon>
        <taxon>Mycosphaerellales</taxon>
        <taxon>Mycosphaerellaceae</taxon>
        <taxon>Zymoseptoria</taxon>
    </lineage>
</organism>
<keyword evidence="8" id="KW-0472">Membrane</keyword>
<dbReference type="PRINTS" id="PR00979">
    <property type="entry name" value="TAFAZZIN"/>
</dbReference>
<keyword evidence="7" id="KW-0496">Mitochondrion</keyword>
<evidence type="ECO:0000256" key="9">
    <source>
        <dbReference type="ARBA" id="ARBA00023315"/>
    </source>
</evidence>
<gene>
    <name evidence="15" type="ORF">TI39_contig278g00022</name>
</gene>
<evidence type="ECO:0000259" key="14">
    <source>
        <dbReference type="SMART" id="SM00563"/>
    </source>
</evidence>
<dbReference type="Proteomes" id="UP000033647">
    <property type="component" value="Unassembled WGS sequence"/>
</dbReference>
<evidence type="ECO:0000256" key="2">
    <source>
        <dbReference type="ARBA" id="ARBA00010524"/>
    </source>
</evidence>
<evidence type="ECO:0000256" key="6">
    <source>
        <dbReference type="ARBA" id="ARBA00023098"/>
    </source>
</evidence>
<evidence type="ECO:0000256" key="11">
    <source>
        <dbReference type="ARBA" id="ARBA00047906"/>
    </source>
</evidence>
<feature type="compositionally biased region" description="Basic and acidic residues" evidence="13">
    <location>
        <begin position="379"/>
        <end position="410"/>
    </location>
</feature>
<evidence type="ECO:0000256" key="10">
    <source>
        <dbReference type="ARBA" id="ARBA00024323"/>
    </source>
</evidence>
<comment type="subcellular location">
    <subcellularLocation>
        <location evidence="1">Mitochondrion inner membrane</location>
        <topology evidence="1">Peripheral membrane protein</topology>
        <orientation evidence="1">Intermembrane side</orientation>
    </subcellularLocation>
    <subcellularLocation>
        <location evidence="10">Mitochondrion outer membrane</location>
        <topology evidence="10">Peripheral membrane protein</topology>
        <orientation evidence="10">Intermembrane side</orientation>
    </subcellularLocation>
</comment>
<dbReference type="GO" id="GO:0005743">
    <property type="term" value="C:mitochondrial inner membrane"/>
    <property type="evidence" value="ECO:0007669"/>
    <property type="project" value="UniProtKB-SubCell"/>
</dbReference>
<feature type="region of interest" description="Disordered" evidence="13">
    <location>
        <begin position="371"/>
        <end position="410"/>
    </location>
</feature>
<dbReference type="SMART" id="SM00563">
    <property type="entry name" value="PlsC"/>
    <property type="match status" value="1"/>
</dbReference>
<evidence type="ECO:0000256" key="3">
    <source>
        <dbReference type="ARBA" id="ARBA00022679"/>
    </source>
</evidence>
<dbReference type="STRING" id="1047168.A0A0F4GWN6"/>
<dbReference type="AlphaFoldDB" id="A0A0F4GWN6"/>
<dbReference type="OrthoDB" id="193467at2759"/>
<evidence type="ECO:0000256" key="1">
    <source>
        <dbReference type="ARBA" id="ARBA00004137"/>
    </source>
</evidence>
<dbReference type="GO" id="GO:0007007">
    <property type="term" value="P:inner mitochondrial membrane organization"/>
    <property type="evidence" value="ECO:0007669"/>
    <property type="project" value="TreeGrafter"/>
</dbReference>
<comment type="catalytic activity">
    <reaction evidence="11">
        <text>1'-[1,2-diacyl-sn-glycero-3-phospho],3'-[1-acyl-sn-glycero-3-phospho]-glycerol + a 1,2-diacyl-sn-glycero-3-phosphocholine = a cardiolipin + a 1-acyl-sn-glycero-3-phosphocholine</text>
        <dbReference type="Rhea" id="RHEA:33731"/>
        <dbReference type="ChEBI" id="CHEBI:57643"/>
        <dbReference type="ChEBI" id="CHEBI:58168"/>
        <dbReference type="ChEBI" id="CHEBI:62237"/>
        <dbReference type="ChEBI" id="CHEBI:64743"/>
    </reaction>
    <physiologicalReaction direction="left-to-right" evidence="11">
        <dbReference type="Rhea" id="RHEA:33732"/>
    </physiologicalReaction>
    <physiologicalReaction direction="right-to-left" evidence="11">
        <dbReference type="Rhea" id="RHEA:33733"/>
    </physiologicalReaction>
</comment>
<evidence type="ECO:0000256" key="4">
    <source>
        <dbReference type="ARBA" id="ARBA00022787"/>
    </source>
</evidence>
<comment type="similarity">
    <text evidence="2 12">Belongs to the taffazin family.</text>
</comment>
<dbReference type="PANTHER" id="PTHR12497">
    <property type="entry name" value="TAZ PROTEIN TAFAZZIN"/>
    <property type="match status" value="1"/>
</dbReference>
<sequence length="410" mass="46681">MAFAPTTLFSVVNDFAITLGQRRRMANEERPYQQSLPWRATSSTTLGFVGFLSRTFLYAFNRTEVRGVEKFMELLDERRDERSRTRGLLTVSNHTSIVDDPLVWGVLPHRYYWTTSNMRFSLGSADICFKNMLAATFFTFGNTLPAHRSAHSKFGGLFQPTMTQCIRLLSDPQAGTYEIHPAEDRSLDSLPRSDPFSSAELTYSTTGTDSNPAPSAYPSRRFSWIHIFPEGMIHQHPDKVMRYFKWGVARLILESEPCPDVVPMWIDGPQHIMDNERGWPRAVPRAGKDVSVTFGDVVDSEKVFEPFRQRWRAMKEKAKRKQLQDSGDHSTVDTIDSLGVVTDEDLKFGKEAQQLRIDVTMAVRNEVLKVRRSTGLTDEDPKRGLADTWRKEGSLAREGLKQDGSSIRDT</sequence>
<dbReference type="GO" id="GO:0047184">
    <property type="term" value="F:1-acylglycerophosphocholine O-acyltransferase activity"/>
    <property type="evidence" value="ECO:0007669"/>
    <property type="project" value="TreeGrafter"/>
</dbReference>
<reference evidence="15 16" key="1">
    <citation type="submission" date="2015-03" db="EMBL/GenBank/DDBJ databases">
        <title>RNA-seq based gene annotation and comparative genomics of four Zymoseptoria species reveal species-specific pathogenicity related genes and transposable element activity.</title>
        <authorList>
            <person name="Grandaubert J."/>
            <person name="Bhattacharyya A."/>
            <person name="Stukenbrock E.H."/>
        </authorList>
    </citation>
    <scope>NUCLEOTIDE SEQUENCE [LARGE SCALE GENOMIC DNA]</scope>
    <source>
        <strain evidence="15 16">Zb18110</strain>
    </source>
</reference>
<keyword evidence="6" id="KW-0443">Lipid metabolism</keyword>
<dbReference type="EMBL" id="LAFY01000270">
    <property type="protein sequence ID" value="KJY01827.1"/>
    <property type="molecule type" value="Genomic_DNA"/>
</dbReference>
<dbReference type="PANTHER" id="PTHR12497:SF0">
    <property type="entry name" value="TAFAZZIN"/>
    <property type="match status" value="1"/>
</dbReference>
<evidence type="ECO:0000256" key="8">
    <source>
        <dbReference type="ARBA" id="ARBA00023136"/>
    </source>
</evidence>
<accession>A0A0F4GWN6</accession>
<proteinExistence type="inferred from homology"/>
<protein>
    <recommendedName>
        <fullName evidence="12">Tafazzin family protein</fullName>
    </recommendedName>
</protein>
<evidence type="ECO:0000313" key="16">
    <source>
        <dbReference type="Proteomes" id="UP000033647"/>
    </source>
</evidence>
<keyword evidence="16" id="KW-1185">Reference proteome</keyword>
<dbReference type="InterPro" id="IPR002123">
    <property type="entry name" value="Plipid/glycerol_acylTrfase"/>
</dbReference>
<dbReference type="GO" id="GO:0005741">
    <property type="term" value="C:mitochondrial outer membrane"/>
    <property type="evidence" value="ECO:0007669"/>
    <property type="project" value="UniProtKB-SubCell"/>
</dbReference>
<evidence type="ECO:0000256" key="7">
    <source>
        <dbReference type="ARBA" id="ARBA00023128"/>
    </source>
</evidence>
<name>A0A0F4GWN6_9PEZI</name>
<keyword evidence="5" id="KW-0999">Mitochondrion inner membrane</keyword>
<keyword evidence="4" id="KW-1000">Mitochondrion outer membrane</keyword>
<keyword evidence="9" id="KW-0012">Acyltransferase</keyword>
<evidence type="ECO:0000256" key="12">
    <source>
        <dbReference type="RuleBase" id="RU365062"/>
    </source>
</evidence>
<evidence type="ECO:0000256" key="5">
    <source>
        <dbReference type="ARBA" id="ARBA00022792"/>
    </source>
</evidence>
<evidence type="ECO:0000256" key="13">
    <source>
        <dbReference type="SAM" id="MobiDB-lite"/>
    </source>
</evidence>
<keyword evidence="3" id="KW-0808">Transferase</keyword>
<evidence type="ECO:0000313" key="15">
    <source>
        <dbReference type="EMBL" id="KJY01827.1"/>
    </source>
</evidence>
<dbReference type="SUPFAM" id="SSF69593">
    <property type="entry name" value="Glycerol-3-phosphate (1)-acyltransferase"/>
    <property type="match status" value="1"/>
</dbReference>
<comment type="caution">
    <text evidence="15">The sequence shown here is derived from an EMBL/GenBank/DDBJ whole genome shotgun (WGS) entry which is preliminary data.</text>
</comment>
<dbReference type="GO" id="GO:0035965">
    <property type="term" value="P:cardiolipin acyl-chain remodeling"/>
    <property type="evidence" value="ECO:0007669"/>
    <property type="project" value="TreeGrafter"/>
</dbReference>